<gene>
    <name evidence="2" type="ORF">PsYK624_053510</name>
</gene>
<feature type="region of interest" description="Disordered" evidence="1">
    <location>
        <begin position="1"/>
        <end position="31"/>
    </location>
</feature>
<reference evidence="2 3" key="1">
    <citation type="submission" date="2021-08" db="EMBL/GenBank/DDBJ databases">
        <title>Draft Genome Sequence of Phanerochaete sordida strain YK-624.</title>
        <authorList>
            <person name="Mori T."/>
            <person name="Dohra H."/>
            <person name="Suzuki T."/>
            <person name="Kawagishi H."/>
            <person name="Hirai H."/>
        </authorList>
    </citation>
    <scope>NUCLEOTIDE SEQUENCE [LARGE SCALE GENOMIC DNA]</scope>
    <source>
        <strain evidence="2 3">YK-624</strain>
    </source>
</reference>
<evidence type="ECO:0008006" key="4">
    <source>
        <dbReference type="Google" id="ProtNLM"/>
    </source>
</evidence>
<accession>A0A9P3G7I7</accession>
<dbReference type="AlphaFoldDB" id="A0A9P3G7I7"/>
<comment type="caution">
    <text evidence="2">The sequence shown here is derived from an EMBL/GenBank/DDBJ whole genome shotgun (WGS) entry which is preliminary data.</text>
</comment>
<evidence type="ECO:0000313" key="3">
    <source>
        <dbReference type="Proteomes" id="UP000703269"/>
    </source>
</evidence>
<evidence type="ECO:0000256" key="1">
    <source>
        <dbReference type="SAM" id="MobiDB-lite"/>
    </source>
</evidence>
<organism evidence="2 3">
    <name type="scientific">Phanerochaete sordida</name>
    <dbReference type="NCBI Taxonomy" id="48140"/>
    <lineage>
        <taxon>Eukaryota</taxon>
        <taxon>Fungi</taxon>
        <taxon>Dikarya</taxon>
        <taxon>Basidiomycota</taxon>
        <taxon>Agaricomycotina</taxon>
        <taxon>Agaricomycetes</taxon>
        <taxon>Polyporales</taxon>
        <taxon>Phanerochaetaceae</taxon>
        <taxon>Phanerochaete</taxon>
    </lineage>
</organism>
<sequence length="612" mass="67125">MSPLSKLRSKLDSKAPNPRSRSTNHEHVRPPNYTRMFGELRWKGDTGTPQRAFPISRLPPELLAEVFYWHILTVYATDYSSHTSPSAYCWLVIRHVCHAWRAVALGFPKLSSHIAPIRPRCVRDLLARSGGVPLYIYERQTTASGAAEEARRLVLAHFDRIVYMELSSFDVLLGLTPPSSPVDPPIPRTVSPMRTLAFRGLSSQFSAVAPVCGLYDFPQLEVLNWRWRGLAAAQHLLVPSLRSLSLSSCLQPLEIDDFLGLLRRLDALEALELRDLFKERADDPAAAVATEIAAGAVHLPHLRTLTIEDNHGSVLAHVLGHLAIPATAAVSLSTRTVPADPALLAAIAHNATAHLHGAPAPIQALTVAQMSRWDPAAVRLDVRAWPAPLPLDALWACHGGVCPAPAHFSFTCNAASAPFVEALLAEMPLGGVRSALLAEPFVRGCVRWGDVLGRLEGVRDLGLSYDTCAATHTQVTEEVMTDGIGEGRFPRLQSLRRWEDKYGGSWSLNRERVPSELQRLAHRLDARITESKSLNQLTYSQDREESEEIPGAEPRGEDTTQAGAAHLLDKPTIVVKNSAMIEPAESSASKPKVGKWIARRIARVHNLVGRST</sequence>
<dbReference type="EMBL" id="BPQB01000012">
    <property type="protein sequence ID" value="GJE89255.1"/>
    <property type="molecule type" value="Genomic_DNA"/>
</dbReference>
<dbReference type="Proteomes" id="UP000703269">
    <property type="component" value="Unassembled WGS sequence"/>
</dbReference>
<dbReference type="OrthoDB" id="2747316at2759"/>
<dbReference type="InterPro" id="IPR032675">
    <property type="entry name" value="LRR_dom_sf"/>
</dbReference>
<proteinExistence type="predicted"/>
<evidence type="ECO:0000313" key="2">
    <source>
        <dbReference type="EMBL" id="GJE89255.1"/>
    </source>
</evidence>
<protein>
    <recommendedName>
        <fullName evidence="4">F-box domain-containing protein</fullName>
    </recommendedName>
</protein>
<dbReference type="Gene3D" id="3.80.10.10">
    <property type="entry name" value="Ribonuclease Inhibitor"/>
    <property type="match status" value="1"/>
</dbReference>
<name>A0A9P3G7I7_9APHY</name>
<feature type="region of interest" description="Disordered" evidence="1">
    <location>
        <begin position="535"/>
        <end position="559"/>
    </location>
</feature>
<keyword evidence="3" id="KW-1185">Reference proteome</keyword>